<feature type="compositionally biased region" description="Low complexity" evidence="1">
    <location>
        <begin position="82"/>
        <end position="93"/>
    </location>
</feature>
<feature type="region of interest" description="Disordered" evidence="1">
    <location>
        <begin position="75"/>
        <end position="176"/>
    </location>
</feature>
<organism evidence="2 3">
    <name type="scientific">Parascedosporium putredinis</name>
    <dbReference type="NCBI Taxonomy" id="1442378"/>
    <lineage>
        <taxon>Eukaryota</taxon>
        <taxon>Fungi</taxon>
        <taxon>Dikarya</taxon>
        <taxon>Ascomycota</taxon>
        <taxon>Pezizomycotina</taxon>
        <taxon>Sordariomycetes</taxon>
        <taxon>Hypocreomycetidae</taxon>
        <taxon>Microascales</taxon>
        <taxon>Microascaceae</taxon>
        <taxon>Parascedosporium</taxon>
    </lineage>
</organism>
<reference evidence="2" key="1">
    <citation type="submission" date="2022-11" db="EMBL/GenBank/DDBJ databases">
        <authorList>
            <person name="Scott C."/>
            <person name="Bruce N."/>
        </authorList>
    </citation>
    <scope>NUCLEOTIDE SEQUENCE</scope>
</reference>
<dbReference type="EMBL" id="CALLCH030000021">
    <property type="protein sequence ID" value="CAI4220038.1"/>
    <property type="molecule type" value="Genomic_DNA"/>
</dbReference>
<evidence type="ECO:0000313" key="2">
    <source>
        <dbReference type="EMBL" id="CAI4220038.1"/>
    </source>
</evidence>
<keyword evidence="3" id="KW-1185">Reference proteome</keyword>
<accession>A0A9P1HCD6</accession>
<dbReference type="OrthoDB" id="5403747at2759"/>
<protein>
    <submittedName>
        <fullName evidence="2">Uncharacterized protein</fullName>
    </submittedName>
</protein>
<dbReference type="Proteomes" id="UP000838763">
    <property type="component" value="Unassembled WGS sequence"/>
</dbReference>
<gene>
    <name evidence="2" type="ORF">PPNO1_LOCUS9579</name>
</gene>
<evidence type="ECO:0000313" key="3">
    <source>
        <dbReference type="Proteomes" id="UP000838763"/>
    </source>
</evidence>
<name>A0A9P1HCD6_9PEZI</name>
<proteinExistence type="predicted"/>
<comment type="caution">
    <text evidence="2">The sequence shown here is derived from an EMBL/GenBank/DDBJ whole genome shotgun (WGS) entry which is preliminary data.</text>
</comment>
<feature type="compositionally biased region" description="Basic and acidic residues" evidence="1">
    <location>
        <begin position="139"/>
        <end position="152"/>
    </location>
</feature>
<feature type="compositionally biased region" description="Basic and acidic residues" evidence="1">
    <location>
        <begin position="115"/>
        <end position="129"/>
    </location>
</feature>
<feature type="region of interest" description="Disordered" evidence="1">
    <location>
        <begin position="1"/>
        <end position="20"/>
    </location>
</feature>
<evidence type="ECO:0000256" key="1">
    <source>
        <dbReference type="SAM" id="MobiDB-lite"/>
    </source>
</evidence>
<dbReference type="AlphaFoldDB" id="A0A9P1HCD6"/>
<sequence length="176" mass="18523">MPLKSTPEKPAAAAPGLATPEISASDTKLLGLAFMCLKDAPVIDLEKFAKLGNYKNISSASSTWSRLKRRIVDTGKTAFPDASPGPSTPSGASAGNGGSVPGSAETPTRRKRPANKADAEDHDAHDKGPKTTPAKKQKRMSEKDFRKLLKAENDEDLGPKTESASQAEGKGVKPEI</sequence>